<feature type="domain" description="BAAT/Acyl-CoA thioester hydrolase C-terminal" evidence="1">
    <location>
        <begin position="52"/>
        <end position="70"/>
    </location>
</feature>
<dbReference type="EMBL" id="JACDTQ010002528">
    <property type="protein sequence ID" value="KAF5917621.1"/>
    <property type="molecule type" value="Genomic_DNA"/>
</dbReference>
<reference evidence="2 3" key="1">
    <citation type="journal article" date="2020" name="Mol. Biol. Evol.">
        <title>Interspecific Gene Flow and the Evolution of Specialization in Black and White Rhinoceros.</title>
        <authorList>
            <person name="Moodley Y."/>
            <person name="Westbury M.V."/>
            <person name="Russo I.M."/>
            <person name="Gopalakrishnan S."/>
            <person name="Rakotoarivelo A."/>
            <person name="Olsen R.A."/>
            <person name="Prost S."/>
            <person name="Tunstall T."/>
            <person name="Ryder O.A."/>
            <person name="Dalen L."/>
            <person name="Bruford M.W."/>
        </authorList>
    </citation>
    <scope>NUCLEOTIDE SEQUENCE [LARGE SCALE GENOMIC DNA]</scope>
    <source>
        <strain evidence="2">SBR-YM</strain>
        <tissue evidence="2">Skin</tissue>
    </source>
</reference>
<dbReference type="InterPro" id="IPR014940">
    <property type="entry name" value="BAAT_C"/>
</dbReference>
<name>A0A7J7EPQ1_DICBM</name>
<keyword evidence="3" id="KW-1185">Reference proteome</keyword>
<comment type="caution">
    <text evidence="2">The sequence shown here is derived from an EMBL/GenBank/DDBJ whole genome shotgun (WGS) entry which is preliminary data.</text>
</comment>
<dbReference type="PANTHER" id="PTHR10824:SF16">
    <property type="entry name" value="ACYL-COENZYME A THIOESTERASE 1-RELATED"/>
    <property type="match status" value="1"/>
</dbReference>
<dbReference type="Gene3D" id="3.40.50.1820">
    <property type="entry name" value="alpha/beta hydrolase"/>
    <property type="match status" value="1"/>
</dbReference>
<dbReference type="GO" id="GO:0006637">
    <property type="term" value="P:acyl-CoA metabolic process"/>
    <property type="evidence" value="ECO:0007669"/>
    <property type="project" value="TreeGrafter"/>
</dbReference>
<organism evidence="2 3">
    <name type="scientific">Diceros bicornis minor</name>
    <name type="common">South-central black rhinoceros</name>
    <dbReference type="NCBI Taxonomy" id="77932"/>
    <lineage>
        <taxon>Eukaryota</taxon>
        <taxon>Metazoa</taxon>
        <taxon>Chordata</taxon>
        <taxon>Craniata</taxon>
        <taxon>Vertebrata</taxon>
        <taxon>Euteleostomi</taxon>
        <taxon>Mammalia</taxon>
        <taxon>Eutheria</taxon>
        <taxon>Laurasiatheria</taxon>
        <taxon>Perissodactyla</taxon>
        <taxon>Rhinocerotidae</taxon>
        <taxon>Diceros</taxon>
    </lineage>
</organism>
<gene>
    <name evidence="2" type="ORF">HPG69_003978</name>
</gene>
<proteinExistence type="predicted"/>
<evidence type="ECO:0000259" key="1">
    <source>
        <dbReference type="Pfam" id="PF08840"/>
    </source>
</evidence>
<dbReference type="InterPro" id="IPR029058">
    <property type="entry name" value="AB_hydrolase_fold"/>
</dbReference>
<dbReference type="Proteomes" id="UP000551758">
    <property type="component" value="Unassembled WGS sequence"/>
</dbReference>
<accession>A0A7J7EPQ1</accession>
<dbReference type="GO" id="GO:0006631">
    <property type="term" value="P:fatty acid metabolic process"/>
    <property type="evidence" value="ECO:0007669"/>
    <property type="project" value="TreeGrafter"/>
</dbReference>
<evidence type="ECO:0000313" key="3">
    <source>
        <dbReference type="Proteomes" id="UP000551758"/>
    </source>
</evidence>
<dbReference type="PANTHER" id="PTHR10824">
    <property type="entry name" value="ACYL-COENZYME A THIOESTERASE-RELATED"/>
    <property type="match status" value="1"/>
</dbReference>
<dbReference type="SUPFAM" id="SSF53474">
    <property type="entry name" value="alpha/beta-Hydrolases"/>
    <property type="match status" value="1"/>
</dbReference>
<evidence type="ECO:0000313" key="2">
    <source>
        <dbReference type="EMBL" id="KAF5917621.1"/>
    </source>
</evidence>
<protein>
    <recommendedName>
        <fullName evidence="1">BAAT/Acyl-CoA thioester hydrolase C-terminal domain-containing protein</fullName>
    </recommendedName>
</protein>
<dbReference type="Pfam" id="PF08840">
    <property type="entry name" value="BAAT_C"/>
    <property type="match status" value="1"/>
</dbReference>
<dbReference type="GO" id="GO:0047617">
    <property type="term" value="F:fatty acyl-CoA hydrolase activity"/>
    <property type="evidence" value="ECO:0007669"/>
    <property type="project" value="TreeGrafter"/>
</dbReference>
<sequence>MEPGPFPGIVDISGAGGGLLEYRASLLAGKGFAVMALAYYNCEDLPKSVETLHLEYFEEAVNYLLSHPQFLDIFFLDE</sequence>
<dbReference type="AlphaFoldDB" id="A0A7J7EPQ1"/>